<proteinExistence type="predicted"/>
<evidence type="ECO:0000313" key="1">
    <source>
        <dbReference type="EMBL" id="SHI95590.1"/>
    </source>
</evidence>
<dbReference type="OrthoDB" id="285281at2"/>
<evidence type="ECO:0000313" key="2">
    <source>
        <dbReference type="Proteomes" id="UP000184171"/>
    </source>
</evidence>
<gene>
    <name evidence="1" type="ORF">SAMN02745165_01244</name>
</gene>
<dbReference type="Proteomes" id="UP000184171">
    <property type="component" value="Unassembled WGS sequence"/>
</dbReference>
<dbReference type="RefSeq" id="WP_072906843.1">
    <property type="nucleotide sequence ID" value="NZ_FQZT01000003.1"/>
</dbReference>
<keyword evidence="2" id="KW-1185">Reference proteome</keyword>
<dbReference type="InterPro" id="IPR036873">
    <property type="entry name" value="Rhodanese-like_dom_sf"/>
</dbReference>
<dbReference type="Gene3D" id="3.40.250.10">
    <property type="entry name" value="Rhodanese-like domain"/>
    <property type="match status" value="1"/>
</dbReference>
<reference evidence="1 2" key="1">
    <citation type="submission" date="2016-11" db="EMBL/GenBank/DDBJ databases">
        <authorList>
            <person name="Jaros S."/>
            <person name="Januszkiewicz K."/>
            <person name="Wedrychowicz H."/>
        </authorList>
    </citation>
    <scope>NUCLEOTIDE SEQUENCE [LARGE SCALE GENOMIC DNA]</scope>
    <source>
        <strain evidence="1 2">DSM 5091</strain>
    </source>
</reference>
<dbReference type="EMBL" id="FQZT01000003">
    <property type="protein sequence ID" value="SHI95590.1"/>
    <property type="molecule type" value="Genomic_DNA"/>
</dbReference>
<name>A0A1M6FCY8_MALRU</name>
<evidence type="ECO:0008006" key="3">
    <source>
        <dbReference type="Google" id="ProtNLM"/>
    </source>
</evidence>
<protein>
    <recommendedName>
        <fullName evidence="3">Rhodanese-like domain-containing protein</fullName>
    </recommendedName>
</protein>
<accession>A0A1M6FCY8</accession>
<sequence>MKLFLILSSAFLLLLVAGYGLSRFNEPPRVLVSEVQESLQGGKDIFFLDTRTNLAGASLKVKIPGAELYHPTETIDRLSRDLPKDKTIVVYCT</sequence>
<dbReference type="AlphaFoldDB" id="A0A1M6FCY8"/>
<organism evidence="1 2">
    <name type="scientific">Malonomonas rubra DSM 5091</name>
    <dbReference type="NCBI Taxonomy" id="1122189"/>
    <lineage>
        <taxon>Bacteria</taxon>
        <taxon>Pseudomonadati</taxon>
        <taxon>Thermodesulfobacteriota</taxon>
        <taxon>Desulfuromonadia</taxon>
        <taxon>Desulfuromonadales</taxon>
        <taxon>Geopsychrobacteraceae</taxon>
        <taxon>Malonomonas</taxon>
    </lineage>
</organism>
<dbReference type="SUPFAM" id="SSF52821">
    <property type="entry name" value="Rhodanese/Cell cycle control phosphatase"/>
    <property type="match status" value="1"/>
</dbReference>